<dbReference type="Proteomes" id="UP000265120">
    <property type="component" value="Chromosome 13"/>
</dbReference>
<evidence type="ECO:0000256" key="2">
    <source>
        <dbReference type="SAM" id="Phobius"/>
    </source>
</evidence>
<dbReference type="SMART" id="SM00409">
    <property type="entry name" value="IG"/>
    <property type="match status" value="3"/>
</dbReference>
<keyword evidence="5" id="KW-1185">Reference proteome</keyword>
<protein>
    <submittedName>
        <fullName evidence="4">Lymphocyte activating 3</fullName>
    </submittedName>
</protein>
<evidence type="ECO:0000259" key="3">
    <source>
        <dbReference type="PROSITE" id="PS50835"/>
    </source>
</evidence>
<proteinExistence type="predicted"/>
<reference evidence="4" key="2">
    <citation type="submission" date="2025-08" db="UniProtKB">
        <authorList>
            <consortium name="Ensembl"/>
        </authorList>
    </citation>
    <scope>IDENTIFICATION</scope>
</reference>
<dbReference type="GO" id="GO:0042110">
    <property type="term" value="P:T cell activation"/>
    <property type="evidence" value="ECO:0007669"/>
    <property type="project" value="TreeGrafter"/>
</dbReference>
<dbReference type="AlphaFoldDB" id="A0A3P8WXB8"/>
<sequence length="436" mass="48117">MSDALFFPPLTRLCVPLRTVWRKQRSGLQYWGASWTQKGVYRAHCPHPQFMKGDYSLLISRVVPEDGGVYFCSVEHLGLTTTVTVTLRVMAVSIFPSVPIPGGKVSVTCDVTPWPVGASVQWMLNNQSYSPPSVSTSNKNTMVMQQVAMKLTGTWTCVLGYKGREGRVSADLSVKGIIHPPTDDTRVYAAVGSAVHLPCVFSPGFTPSSSLWEKLQPASFFSKLTPDRLPPSFFTPPPSDQSPLDKSAGLKEVDFQDGGRYRCSGTIQGQSLTRVMKLVVAKSEWSCQHSATLTCQLSDDSEVTGYEWLQVTSEVNGSQTVRSVHQGETLSISLLSEDTWTTWVCLFSKKDGILGNVTYQVQMTSSLTGQRSTGLSQNTVAVVGLSVLLLVLLLVLAQTYKNVQRRKRILQYPALEGIVHSISNEREKRERTRVKE</sequence>
<dbReference type="GO" id="GO:0009897">
    <property type="term" value="C:external side of plasma membrane"/>
    <property type="evidence" value="ECO:0007669"/>
    <property type="project" value="TreeGrafter"/>
</dbReference>
<dbReference type="GO" id="GO:0042289">
    <property type="term" value="F:MHC class II protein binding"/>
    <property type="evidence" value="ECO:0007669"/>
    <property type="project" value="TreeGrafter"/>
</dbReference>
<reference evidence="4 5" key="1">
    <citation type="journal article" date="2014" name="Nat. Genet.">
        <title>Whole-genome sequence of a flatfish provides insights into ZW sex chromosome evolution and adaptation to a benthic lifestyle.</title>
        <authorList>
            <person name="Chen S."/>
            <person name="Zhang G."/>
            <person name="Shao C."/>
            <person name="Huang Q."/>
            <person name="Liu G."/>
            <person name="Zhang P."/>
            <person name="Song W."/>
            <person name="An N."/>
            <person name="Chalopin D."/>
            <person name="Volff J.N."/>
            <person name="Hong Y."/>
            <person name="Li Q."/>
            <person name="Sha Z."/>
            <person name="Zhou H."/>
            <person name="Xie M."/>
            <person name="Yu Q."/>
            <person name="Liu Y."/>
            <person name="Xiang H."/>
            <person name="Wang N."/>
            <person name="Wu K."/>
            <person name="Yang C."/>
            <person name="Zhou Q."/>
            <person name="Liao X."/>
            <person name="Yang L."/>
            <person name="Hu Q."/>
            <person name="Zhang J."/>
            <person name="Meng L."/>
            <person name="Jin L."/>
            <person name="Tian Y."/>
            <person name="Lian J."/>
            <person name="Yang J."/>
            <person name="Miao G."/>
            <person name="Liu S."/>
            <person name="Liang Z."/>
            <person name="Yan F."/>
            <person name="Li Y."/>
            <person name="Sun B."/>
            <person name="Zhang H."/>
            <person name="Zhang J."/>
            <person name="Zhu Y."/>
            <person name="Du M."/>
            <person name="Zhao Y."/>
            <person name="Schartl M."/>
            <person name="Tang Q."/>
            <person name="Wang J."/>
        </authorList>
    </citation>
    <scope>NUCLEOTIDE SEQUENCE</scope>
</reference>
<dbReference type="InParanoid" id="A0A3P8WXB8"/>
<dbReference type="InterPro" id="IPR003599">
    <property type="entry name" value="Ig_sub"/>
</dbReference>
<feature type="domain" description="Ig-like" evidence="3">
    <location>
        <begin position="102"/>
        <end position="173"/>
    </location>
</feature>
<evidence type="ECO:0000313" key="4">
    <source>
        <dbReference type="Ensembl" id="ENSCSEP00000031217.1"/>
    </source>
</evidence>
<dbReference type="GeneTree" id="ENSGT00990000203876"/>
<dbReference type="OMA" id="LWVAPVE"/>
<evidence type="ECO:0000256" key="1">
    <source>
        <dbReference type="ARBA" id="ARBA00023319"/>
    </source>
</evidence>
<dbReference type="PANTHER" id="PTHR11422">
    <property type="entry name" value="T-CELL SURFACE GLYCOPROTEIN CD4"/>
    <property type="match status" value="1"/>
</dbReference>
<keyword evidence="2" id="KW-1133">Transmembrane helix</keyword>
<feature type="domain" description="Ig-like" evidence="3">
    <location>
        <begin position="180"/>
        <end position="273"/>
    </location>
</feature>
<keyword evidence="2" id="KW-0812">Transmembrane</keyword>
<organism evidence="4 5">
    <name type="scientific">Cynoglossus semilaevis</name>
    <name type="common">Tongue sole</name>
    <dbReference type="NCBI Taxonomy" id="244447"/>
    <lineage>
        <taxon>Eukaryota</taxon>
        <taxon>Metazoa</taxon>
        <taxon>Chordata</taxon>
        <taxon>Craniata</taxon>
        <taxon>Vertebrata</taxon>
        <taxon>Euteleostomi</taxon>
        <taxon>Actinopterygii</taxon>
        <taxon>Neopterygii</taxon>
        <taxon>Teleostei</taxon>
        <taxon>Neoteleostei</taxon>
        <taxon>Acanthomorphata</taxon>
        <taxon>Carangaria</taxon>
        <taxon>Pleuronectiformes</taxon>
        <taxon>Pleuronectoidei</taxon>
        <taxon>Cynoglossidae</taxon>
        <taxon>Cynoglossinae</taxon>
        <taxon>Cynoglossus</taxon>
    </lineage>
</organism>
<dbReference type="Gene3D" id="2.60.40.10">
    <property type="entry name" value="Immunoglobulins"/>
    <property type="match status" value="3"/>
</dbReference>
<accession>A0A3P8WXB8</accession>
<dbReference type="InterPro" id="IPR013783">
    <property type="entry name" value="Ig-like_fold"/>
</dbReference>
<dbReference type="InterPro" id="IPR007110">
    <property type="entry name" value="Ig-like_dom"/>
</dbReference>
<dbReference type="PROSITE" id="PS50835">
    <property type="entry name" value="IG_LIKE"/>
    <property type="match status" value="3"/>
</dbReference>
<dbReference type="Ensembl" id="ENSCSET00000031624.1">
    <property type="protein sequence ID" value="ENSCSEP00000031217.1"/>
    <property type="gene ID" value="ENSCSEG00000019982.1"/>
</dbReference>
<dbReference type="STRING" id="244447.ENSCSEP00000031217"/>
<dbReference type="SUPFAM" id="SSF48726">
    <property type="entry name" value="Immunoglobulin"/>
    <property type="match status" value="3"/>
</dbReference>
<dbReference type="PANTHER" id="PTHR11422:SF12">
    <property type="entry name" value="MICROFIBRIL-ASSOCIATED GLYCOPROTEIN 3"/>
    <property type="match status" value="1"/>
</dbReference>
<evidence type="ECO:0000313" key="5">
    <source>
        <dbReference type="Proteomes" id="UP000265120"/>
    </source>
</evidence>
<dbReference type="GO" id="GO:0045121">
    <property type="term" value="C:membrane raft"/>
    <property type="evidence" value="ECO:0007669"/>
    <property type="project" value="TreeGrafter"/>
</dbReference>
<keyword evidence="1" id="KW-0393">Immunoglobulin domain</keyword>
<feature type="transmembrane region" description="Helical" evidence="2">
    <location>
        <begin position="380"/>
        <end position="400"/>
    </location>
</feature>
<name>A0A3P8WXB8_CYNSE</name>
<dbReference type="GO" id="GO:0035723">
    <property type="term" value="P:interleukin-15-mediated signaling pathway"/>
    <property type="evidence" value="ECO:0007669"/>
    <property type="project" value="TreeGrafter"/>
</dbReference>
<dbReference type="GO" id="GO:1990782">
    <property type="term" value="F:protein tyrosine kinase binding"/>
    <property type="evidence" value="ECO:0007669"/>
    <property type="project" value="TreeGrafter"/>
</dbReference>
<reference evidence="4" key="3">
    <citation type="submission" date="2025-09" db="UniProtKB">
        <authorList>
            <consortium name="Ensembl"/>
        </authorList>
    </citation>
    <scope>IDENTIFICATION</scope>
</reference>
<feature type="domain" description="Ig-like" evidence="3">
    <location>
        <begin position="34"/>
        <end position="86"/>
    </location>
</feature>
<dbReference type="GO" id="GO:0070374">
    <property type="term" value="P:positive regulation of ERK1 and ERK2 cascade"/>
    <property type="evidence" value="ECO:0007669"/>
    <property type="project" value="TreeGrafter"/>
</dbReference>
<keyword evidence="2" id="KW-0472">Membrane</keyword>
<dbReference type="InterPro" id="IPR036179">
    <property type="entry name" value="Ig-like_dom_sf"/>
</dbReference>
<dbReference type="InterPro" id="IPR003006">
    <property type="entry name" value="Ig/MHC_CS"/>
</dbReference>
<dbReference type="PROSITE" id="PS00290">
    <property type="entry name" value="IG_MHC"/>
    <property type="match status" value="1"/>
</dbReference>